<gene>
    <name evidence="1" type="ORF">ABT322_40585</name>
</gene>
<organism evidence="1 2">
    <name type="scientific">Streptomyces flaveolus</name>
    <dbReference type="NCBI Taxonomy" id="67297"/>
    <lineage>
        <taxon>Bacteria</taxon>
        <taxon>Bacillati</taxon>
        <taxon>Actinomycetota</taxon>
        <taxon>Actinomycetes</taxon>
        <taxon>Kitasatosporales</taxon>
        <taxon>Streptomycetaceae</taxon>
        <taxon>Streptomyces</taxon>
    </lineage>
</organism>
<protein>
    <submittedName>
        <fullName evidence="1">Uncharacterized protein</fullName>
    </submittedName>
</protein>
<evidence type="ECO:0000313" key="1">
    <source>
        <dbReference type="EMBL" id="MER6909885.1"/>
    </source>
</evidence>
<proteinExistence type="predicted"/>
<evidence type="ECO:0000313" key="2">
    <source>
        <dbReference type="Proteomes" id="UP001490330"/>
    </source>
</evidence>
<comment type="caution">
    <text evidence="1">The sequence shown here is derived from an EMBL/GenBank/DDBJ whole genome shotgun (WGS) entry which is preliminary data.</text>
</comment>
<reference evidence="1 2" key="1">
    <citation type="submission" date="2024-06" db="EMBL/GenBank/DDBJ databases">
        <title>The Natural Products Discovery Center: Release of the First 8490 Sequenced Strains for Exploring Actinobacteria Biosynthetic Diversity.</title>
        <authorList>
            <person name="Kalkreuter E."/>
            <person name="Kautsar S.A."/>
            <person name="Yang D."/>
            <person name="Bader C.D."/>
            <person name="Teijaro C.N."/>
            <person name="Fluegel L."/>
            <person name="Davis C.M."/>
            <person name="Simpson J.R."/>
            <person name="Lauterbach L."/>
            <person name="Steele A.D."/>
            <person name="Gui C."/>
            <person name="Meng S."/>
            <person name="Li G."/>
            <person name="Viehrig K."/>
            <person name="Ye F."/>
            <person name="Su P."/>
            <person name="Kiefer A.F."/>
            <person name="Nichols A."/>
            <person name="Cepeda A.J."/>
            <person name="Yan W."/>
            <person name="Fan B."/>
            <person name="Jiang Y."/>
            <person name="Adhikari A."/>
            <person name="Zheng C.-J."/>
            <person name="Schuster L."/>
            <person name="Cowan T.M."/>
            <person name="Smanski M.J."/>
            <person name="Chevrette M.G."/>
            <person name="De Carvalho L.P.S."/>
            <person name="Shen B."/>
        </authorList>
    </citation>
    <scope>NUCLEOTIDE SEQUENCE [LARGE SCALE GENOMIC DNA]</scope>
    <source>
        <strain evidence="1 2">NPDC000632</strain>
    </source>
</reference>
<dbReference type="RefSeq" id="WP_350724662.1">
    <property type="nucleotide sequence ID" value="NZ_JBEPCO010000058.1"/>
</dbReference>
<name>A0ABV1VTS4_9ACTN</name>
<dbReference type="EMBL" id="JBEPCV010000085">
    <property type="protein sequence ID" value="MER6909885.1"/>
    <property type="molecule type" value="Genomic_DNA"/>
</dbReference>
<keyword evidence="2" id="KW-1185">Reference proteome</keyword>
<accession>A0ABV1VTS4</accession>
<sequence>MHGHDHKVVAEIPGVPWITDAVDAAGRHGIGIAHKDGCSATRSVLVFDKATLACIGLAGVLHQ</sequence>
<dbReference type="Proteomes" id="UP001490330">
    <property type="component" value="Unassembled WGS sequence"/>
</dbReference>